<name>A0A382W667_9ZZZZ</name>
<sequence>MAHYAKIDQNNIVIKVIVIDEEIVNSGV</sequence>
<protein>
    <submittedName>
        <fullName evidence="1">Uncharacterized protein</fullName>
    </submittedName>
</protein>
<feature type="non-terminal residue" evidence="1">
    <location>
        <position position="28"/>
    </location>
</feature>
<dbReference type="AlphaFoldDB" id="A0A382W667"/>
<gene>
    <name evidence="1" type="ORF">METZ01_LOCUS407053</name>
</gene>
<proteinExistence type="predicted"/>
<evidence type="ECO:0000313" key="1">
    <source>
        <dbReference type="EMBL" id="SVD54199.1"/>
    </source>
</evidence>
<accession>A0A382W667</accession>
<dbReference type="EMBL" id="UINC01157295">
    <property type="protein sequence ID" value="SVD54199.1"/>
    <property type="molecule type" value="Genomic_DNA"/>
</dbReference>
<organism evidence="1">
    <name type="scientific">marine metagenome</name>
    <dbReference type="NCBI Taxonomy" id="408172"/>
    <lineage>
        <taxon>unclassified sequences</taxon>
        <taxon>metagenomes</taxon>
        <taxon>ecological metagenomes</taxon>
    </lineage>
</organism>
<reference evidence="1" key="1">
    <citation type="submission" date="2018-05" db="EMBL/GenBank/DDBJ databases">
        <authorList>
            <person name="Lanie J.A."/>
            <person name="Ng W.-L."/>
            <person name="Kazmierczak K.M."/>
            <person name="Andrzejewski T.M."/>
            <person name="Davidsen T.M."/>
            <person name="Wayne K.J."/>
            <person name="Tettelin H."/>
            <person name="Glass J.I."/>
            <person name="Rusch D."/>
            <person name="Podicherti R."/>
            <person name="Tsui H.-C.T."/>
            <person name="Winkler M.E."/>
        </authorList>
    </citation>
    <scope>NUCLEOTIDE SEQUENCE</scope>
</reference>